<dbReference type="InterPro" id="IPR016024">
    <property type="entry name" value="ARM-type_fold"/>
</dbReference>
<dbReference type="PROSITE" id="PS50303">
    <property type="entry name" value="PUM_HD"/>
    <property type="match status" value="1"/>
</dbReference>
<dbReference type="PANTHER" id="PTHR13389:SF0">
    <property type="entry name" value="PUMILIO HOMOLOG 3"/>
    <property type="match status" value="1"/>
</dbReference>
<feature type="domain" description="PUM-HD" evidence="4">
    <location>
        <begin position="92"/>
        <end position="444"/>
    </location>
</feature>
<sequence length="590" mass="67816">MANLKKRSREETSTKENAGVAANKKRKTPTVKPNTSTKKEKPKPHSKKFTVDKLKKQPKPVKLSSKESHAKAKSLRIERRQKDCSHYDVTVEIKKLWEDLRRQDMSKDKRMQLCDKIMTLVRGKERDFVFAHDTTRIFQCLCKYAPAVLRSELFSSLKESVLEMTKSKYSVFFVRSLLRRGTKEEKHFIIGKLMENARRLLTHKTAGPVVEYAYNEYANSQQRLSFSRQFYGPSFMLVSTAKDQPLSEVLNLQPEKKPFILKYMRETLESIIHKDALSYTFVHNLLFEYLTHSDDTDRQALAECLQEHVPHIVHTREGAKAGMYVVWYSSAKGRKLIIKQIKPYIEKLLVEEYGHMLLYAIFDTVDDTKLVSKLIVSTIIEKMQVLVDDKYGRHVLHYLLSARDPQCVNKEIRDFLSIGDANPFSKKDSDIRRKELRDEISSACLAYAAEHLDKLMSNGSLKMLLFSILKHASGDQSPLLSKIVTLFDSPYSETASTHVLNDKAMRFCIRKLIQNDTTGSVADQFVDGIKSSHLSTYCQYEQGCYLVLTLLNSSISDQGKTTLVKLLRKHKDAISKLANSTLKESMLNFI</sequence>
<evidence type="ECO:0000259" key="4">
    <source>
        <dbReference type="PROSITE" id="PS50303"/>
    </source>
</evidence>
<gene>
    <name evidence="5" type="ORF">EB796_005830</name>
</gene>
<proteinExistence type="predicted"/>
<dbReference type="OrthoDB" id="497380at2759"/>
<comment type="caution">
    <text evidence="5">The sequence shown here is derived from an EMBL/GenBank/DDBJ whole genome shotgun (WGS) entry which is preliminary data.</text>
</comment>
<evidence type="ECO:0000256" key="3">
    <source>
        <dbReference type="SAM" id="MobiDB-lite"/>
    </source>
</evidence>
<dbReference type="AlphaFoldDB" id="A0A7J7KB44"/>
<dbReference type="Proteomes" id="UP000593567">
    <property type="component" value="Unassembled WGS sequence"/>
</dbReference>
<dbReference type="SMART" id="SM00025">
    <property type="entry name" value="Pumilio"/>
    <property type="match status" value="5"/>
</dbReference>
<dbReference type="InterPro" id="IPR040059">
    <property type="entry name" value="PUM3"/>
</dbReference>
<dbReference type="GO" id="GO:0006417">
    <property type="term" value="P:regulation of translation"/>
    <property type="evidence" value="ECO:0007669"/>
    <property type="project" value="TreeGrafter"/>
</dbReference>
<dbReference type="GO" id="GO:0005730">
    <property type="term" value="C:nucleolus"/>
    <property type="evidence" value="ECO:0007669"/>
    <property type="project" value="TreeGrafter"/>
</dbReference>
<dbReference type="InterPro" id="IPR011989">
    <property type="entry name" value="ARM-like"/>
</dbReference>
<dbReference type="Gene3D" id="1.25.10.10">
    <property type="entry name" value="Leucine-rich Repeat Variant"/>
    <property type="match status" value="2"/>
</dbReference>
<dbReference type="Pfam" id="PF08144">
    <property type="entry name" value="CPL"/>
    <property type="match status" value="1"/>
</dbReference>
<dbReference type="EMBL" id="VXIV02000816">
    <property type="protein sequence ID" value="KAF6035870.1"/>
    <property type="molecule type" value="Genomic_DNA"/>
</dbReference>
<evidence type="ECO:0000256" key="1">
    <source>
        <dbReference type="ARBA" id="ARBA00022737"/>
    </source>
</evidence>
<feature type="compositionally biased region" description="Basic and acidic residues" evidence="3">
    <location>
        <begin position="64"/>
        <end position="77"/>
    </location>
</feature>
<evidence type="ECO:0000313" key="5">
    <source>
        <dbReference type="EMBL" id="KAF6035870.1"/>
    </source>
</evidence>
<dbReference type="PANTHER" id="PTHR13389">
    <property type="entry name" value="PUMILIO HOMOLOG 3"/>
    <property type="match status" value="1"/>
</dbReference>
<keyword evidence="6" id="KW-1185">Reference proteome</keyword>
<evidence type="ECO:0000256" key="2">
    <source>
        <dbReference type="ARBA" id="ARBA00022884"/>
    </source>
</evidence>
<dbReference type="GO" id="GO:0003729">
    <property type="term" value="F:mRNA binding"/>
    <property type="evidence" value="ECO:0007669"/>
    <property type="project" value="TreeGrafter"/>
</dbReference>
<keyword evidence="1" id="KW-0677">Repeat</keyword>
<dbReference type="InterPro" id="IPR012959">
    <property type="entry name" value="CPL_dom"/>
</dbReference>
<name>A0A7J7KB44_BUGNE</name>
<accession>A0A7J7KB44</accession>
<organism evidence="5 6">
    <name type="scientific">Bugula neritina</name>
    <name type="common">Brown bryozoan</name>
    <name type="synonym">Sertularia neritina</name>
    <dbReference type="NCBI Taxonomy" id="10212"/>
    <lineage>
        <taxon>Eukaryota</taxon>
        <taxon>Metazoa</taxon>
        <taxon>Spiralia</taxon>
        <taxon>Lophotrochozoa</taxon>
        <taxon>Bryozoa</taxon>
        <taxon>Gymnolaemata</taxon>
        <taxon>Cheilostomatida</taxon>
        <taxon>Flustrina</taxon>
        <taxon>Buguloidea</taxon>
        <taxon>Bugulidae</taxon>
        <taxon>Bugula</taxon>
    </lineage>
</organism>
<reference evidence="5" key="1">
    <citation type="submission" date="2020-06" db="EMBL/GenBank/DDBJ databases">
        <title>Draft genome of Bugula neritina, a colonial animal packing powerful symbionts and potential medicines.</title>
        <authorList>
            <person name="Rayko M."/>
        </authorList>
    </citation>
    <scope>NUCLEOTIDE SEQUENCE [LARGE SCALE GENOMIC DNA]</scope>
    <source>
        <strain evidence="5">Kwan_BN1</strain>
    </source>
</reference>
<dbReference type="InterPro" id="IPR001313">
    <property type="entry name" value="Pumilio_RNA-bd_rpt"/>
</dbReference>
<evidence type="ECO:0000313" key="6">
    <source>
        <dbReference type="Proteomes" id="UP000593567"/>
    </source>
</evidence>
<protein>
    <submittedName>
        <fullName evidence="5">KIAA0020</fullName>
    </submittedName>
</protein>
<dbReference type="InterPro" id="IPR033133">
    <property type="entry name" value="PUM-HD"/>
</dbReference>
<dbReference type="SUPFAM" id="SSF48371">
    <property type="entry name" value="ARM repeat"/>
    <property type="match status" value="1"/>
</dbReference>
<keyword evidence="2" id="KW-0694">RNA-binding</keyword>
<feature type="region of interest" description="Disordered" evidence="3">
    <location>
        <begin position="1"/>
        <end position="77"/>
    </location>
</feature>